<comment type="caution">
    <text evidence="7">The sequence shown here is derived from an EMBL/GenBank/DDBJ whole genome shotgun (WGS) entry which is preliminary data.</text>
</comment>
<dbReference type="InterPro" id="IPR050186">
    <property type="entry name" value="TPT_transporter"/>
</dbReference>
<evidence type="ECO:0000259" key="6">
    <source>
        <dbReference type="Pfam" id="PF03151"/>
    </source>
</evidence>
<dbReference type="EMBL" id="JADFTS010000001">
    <property type="protein sequence ID" value="KAF9626682.1"/>
    <property type="molecule type" value="Genomic_DNA"/>
</dbReference>
<accession>A0A835J1R9</accession>
<comment type="subcellular location">
    <subcellularLocation>
        <location evidence="1">Membrane</location>
        <topology evidence="1">Multi-pass membrane protein</topology>
    </subcellularLocation>
</comment>
<protein>
    <recommendedName>
        <fullName evidence="6">Sugar phosphate transporter domain-containing protein</fullName>
    </recommendedName>
</protein>
<proteinExistence type="predicted"/>
<evidence type="ECO:0000256" key="2">
    <source>
        <dbReference type="ARBA" id="ARBA00022692"/>
    </source>
</evidence>
<reference evidence="7 8" key="1">
    <citation type="submission" date="2020-10" db="EMBL/GenBank/DDBJ databases">
        <title>The Coptis chinensis genome and diversification of protoberbering-type alkaloids.</title>
        <authorList>
            <person name="Wang B."/>
            <person name="Shu S."/>
            <person name="Song C."/>
            <person name="Liu Y."/>
        </authorList>
    </citation>
    <scope>NUCLEOTIDE SEQUENCE [LARGE SCALE GENOMIC DNA]</scope>
    <source>
        <strain evidence="7">HL-2020</strain>
        <tissue evidence="7">Leaf</tissue>
    </source>
</reference>
<sequence length="337" mass="37320">MSSSSTFTFTFTLSRSLPFLKTRYPNPNLLSSQKPLNHVSFNTISSKPTCSYGLWTCVPSLVHGPRGQNGFIVKAAEKTEETVKPSSLFKTLELGVLIVFWYLLTILFNIYNKQILKDYPFPVTISALHLGIGTLLVLFMWTFKLHNRPKISTSQLVAIVPLAIAHTLGNLFTNMSLGKVSVSFAHTIKAMEPFFSVVLSALFLGEDYLDNITLFSIITIMSFILIAPVALLVEGVKFSPAYLQSAGLNVQDIYLRSLLAGLFYHGYQQVSYVILERVSPVTHSVSNCVKRIVIIVGSVLFFRTPVSPINSIGTGVALAGVFLYSRLKTIKPRPKSE</sequence>
<dbReference type="Proteomes" id="UP000631114">
    <property type="component" value="Unassembled WGS sequence"/>
</dbReference>
<feature type="transmembrane region" description="Helical" evidence="5">
    <location>
        <begin position="155"/>
        <end position="172"/>
    </location>
</feature>
<name>A0A835J1R9_9MAGN</name>
<keyword evidence="3 5" id="KW-1133">Transmembrane helix</keyword>
<dbReference type="SUPFAM" id="SSF103481">
    <property type="entry name" value="Multidrug resistance efflux transporter EmrE"/>
    <property type="match status" value="2"/>
</dbReference>
<feature type="transmembrane region" description="Helical" evidence="5">
    <location>
        <begin position="94"/>
        <end position="111"/>
    </location>
</feature>
<evidence type="ECO:0000256" key="4">
    <source>
        <dbReference type="ARBA" id="ARBA00023136"/>
    </source>
</evidence>
<evidence type="ECO:0000256" key="3">
    <source>
        <dbReference type="ARBA" id="ARBA00022989"/>
    </source>
</evidence>
<feature type="transmembrane region" description="Helical" evidence="5">
    <location>
        <begin position="184"/>
        <end position="205"/>
    </location>
</feature>
<feature type="domain" description="Sugar phosphate transporter" evidence="6">
    <location>
        <begin position="93"/>
        <end position="207"/>
    </location>
</feature>
<feature type="domain" description="Sugar phosphate transporter" evidence="6">
    <location>
        <begin position="208"/>
        <end position="325"/>
    </location>
</feature>
<feature type="transmembrane region" description="Helical" evidence="5">
    <location>
        <begin position="123"/>
        <end position="143"/>
    </location>
</feature>
<evidence type="ECO:0000256" key="5">
    <source>
        <dbReference type="SAM" id="Phobius"/>
    </source>
</evidence>
<organism evidence="7 8">
    <name type="scientific">Coptis chinensis</name>
    <dbReference type="NCBI Taxonomy" id="261450"/>
    <lineage>
        <taxon>Eukaryota</taxon>
        <taxon>Viridiplantae</taxon>
        <taxon>Streptophyta</taxon>
        <taxon>Embryophyta</taxon>
        <taxon>Tracheophyta</taxon>
        <taxon>Spermatophyta</taxon>
        <taxon>Magnoliopsida</taxon>
        <taxon>Ranunculales</taxon>
        <taxon>Ranunculaceae</taxon>
        <taxon>Coptidoideae</taxon>
        <taxon>Coptis</taxon>
    </lineage>
</organism>
<dbReference type="PANTHER" id="PTHR11132">
    <property type="entry name" value="SOLUTE CARRIER FAMILY 35"/>
    <property type="match status" value="1"/>
</dbReference>
<dbReference type="GO" id="GO:0016020">
    <property type="term" value="C:membrane"/>
    <property type="evidence" value="ECO:0007669"/>
    <property type="project" value="UniProtKB-SubCell"/>
</dbReference>
<feature type="transmembrane region" description="Helical" evidence="5">
    <location>
        <begin position="309"/>
        <end position="327"/>
    </location>
</feature>
<evidence type="ECO:0000313" key="7">
    <source>
        <dbReference type="EMBL" id="KAF9626682.1"/>
    </source>
</evidence>
<dbReference type="InterPro" id="IPR004853">
    <property type="entry name" value="Sugar_P_trans_dom"/>
</dbReference>
<dbReference type="Pfam" id="PF03151">
    <property type="entry name" value="TPT"/>
    <property type="match status" value="2"/>
</dbReference>
<keyword evidence="2 5" id="KW-0812">Transmembrane</keyword>
<dbReference type="InterPro" id="IPR037185">
    <property type="entry name" value="EmrE-like"/>
</dbReference>
<dbReference type="AlphaFoldDB" id="A0A835J1R9"/>
<evidence type="ECO:0000313" key="8">
    <source>
        <dbReference type="Proteomes" id="UP000631114"/>
    </source>
</evidence>
<keyword evidence="8" id="KW-1185">Reference proteome</keyword>
<dbReference type="OrthoDB" id="6418713at2759"/>
<keyword evidence="4 5" id="KW-0472">Membrane</keyword>
<feature type="transmembrane region" description="Helical" evidence="5">
    <location>
        <begin position="212"/>
        <end position="233"/>
    </location>
</feature>
<gene>
    <name evidence="7" type="ORF">IFM89_038777</name>
</gene>
<evidence type="ECO:0000256" key="1">
    <source>
        <dbReference type="ARBA" id="ARBA00004141"/>
    </source>
</evidence>